<dbReference type="PANTHER" id="PTHR33392:SF6">
    <property type="entry name" value="POLYISOPRENYL-TEICHOIC ACID--PEPTIDOGLYCAN TEICHOIC ACID TRANSFERASE TAGU"/>
    <property type="match status" value="1"/>
</dbReference>
<keyword evidence="5" id="KW-1185">Reference proteome</keyword>
<proteinExistence type="inferred from homology"/>
<dbReference type="PANTHER" id="PTHR33392">
    <property type="entry name" value="POLYISOPRENYL-TEICHOIC ACID--PEPTIDOGLYCAN TEICHOIC ACID TRANSFERASE TAGU"/>
    <property type="match status" value="1"/>
</dbReference>
<dbReference type="Proteomes" id="UP000642748">
    <property type="component" value="Unassembled WGS sequence"/>
</dbReference>
<keyword evidence="2" id="KW-1133">Transmembrane helix</keyword>
<organism evidence="4 5">
    <name type="scientific">Rugosimonospora africana</name>
    <dbReference type="NCBI Taxonomy" id="556532"/>
    <lineage>
        <taxon>Bacteria</taxon>
        <taxon>Bacillati</taxon>
        <taxon>Actinomycetota</taxon>
        <taxon>Actinomycetes</taxon>
        <taxon>Micromonosporales</taxon>
        <taxon>Micromonosporaceae</taxon>
        <taxon>Rugosimonospora</taxon>
    </lineage>
</organism>
<dbReference type="Gene3D" id="3.40.630.190">
    <property type="entry name" value="LCP protein"/>
    <property type="match status" value="1"/>
</dbReference>
<dbReference type="InterPro" id="IPR004474">
    <property type="entry name" value="LytR_CpsA_psr"/>
</dbReference>
<evidence type="ECO:0000313" key="4">
    <source>
        <dbReference type="EMBL" id="GIH15779.1"/>
    </source>
</evidence>
<sequence>MTDFEDRFRGFLRDLTDRAPTAPPDRGAVLHRRIARRRRIRVAGTTGAAVVALAGVSAGLVTLRPVAHHAPRIAGTSATAAPSHAALDGAKNILLAGEGPDGTNDRGSADSIIILHLAADHRSAYLVPIPRDAYARIPAYDNGASRYPGGQDKIGAAYRYGARGLSGTAARQHGLDLLARTVTELSGITVDAASFTDPLALQQIVNAVGGVDMYVDERTVSADIGYDAAGRQVAPLKTSAGGAVDPVPGVRALIYEVGNHHFNGIQAMDYVRQRVLLANGDGDYGRQRHQEQLLVALYRKVAGSGILTNPQRLAGLLTTVSKTVTFEGGGASLTDWLFSVRGLSTDSLVGIAMNRGQYHPLEVPGVGYVEQLDGTSQQLLGAVRDDSVGQFVTAHPDWVVSTR</sequence>
<dbReference type="RefSeq" id="WP_203919405.1">
    <property type="nucleotide sequence ID" value="NZ_BONZ01000038.1"/>
</dbReference>
<keyword evidence="2" id="KW-0812">Transmembrane</keyword>
<keyword evidence="2" id="KW-0472">Membrane</keyword>
<accession>A0A8J3QSQ6</accession>
<feature type="domain" description="Cell envelope-related transcriptional attenuator" evidence="3">
    <location>
        <begin position="109"/>
        <end position="301"/>
    </location>
</feature>
<comment type="similarity">
    <text evidence="1">Belongs to the LytR/CpsA/Psr (LCP) family.</text>
</comment>
<dbReference type="InterPro" id="IPR050922">
    <property type="entry name" value="LytR/CpsA/Psr_CW_biosynth"/>
</dbReference>
<evidence type="ECO:0000313" key="5">
    <source>
        <dbReference type="Proteomes" id="UP000642748"/>
    </source>
</evidence>
<feature type="transmembrane region" description="Helical" evidence="2">
    <location>
        <begin position="42"/>
        <end position="63"/>
    </location>
</feature>
<comment type="caution">
    <text evidence="4">The sequence shown here is derived from an EMBL/GenBank/DDBJ whole genome shotgun (WGS) entry which is preliminary data.</text>
</comment>
<dbReference type="AlphaFoldDB" id="A0A8J3QSQ6"/>
<gene>
    <name evidence="4" type="ORF">Raf01_39510</name>
</gene>
<dbReference type="Pfam" id="PF03816">
    <property type="entry name" value="LytR_cpsA_psr"/>
    <property type="match status" value="1"/>
</dbReference>
<dbReference type="EMBL" id="BONZ01000038">
    <property type="protein sequence ID" value="GIH15779.1"/>
    <property type="molecule type" value="Genomic_DNA"/>
</dbReference>
<evidence type="ECO:0000259" key="3">
    <source>
        <dbReference type="Pfam" id="PF03816"/>
    </source>
</evidence>
<name>A0A8J3QSQ6_9ACTN</name>
<reference evidence="4" key="1">
    <citation type="submission" date="2021-01" db="EMBL/GenBank/DDBJ databases">
        <title>Whole genome shotgun sequence of Rugosimonospora africana NBRC 104875.</title>
        <authorList>
            <person name="Komaki H."/>
            <person name="Tamura T."/>
        </authorList>
    </citation>
    <scope>NUCLEOTIDE SEQUENCE</scope>
    <source>
        <strain evidence="4">NBRC 104875</strain>
    </source>
</reference>
<protein>
    <recommendedName>
        <fullName evidence="3">Cell envelope-related transcriptional attenuator domain-containing protein</fullName>
    </recommendedName>
</protein>
<evidence type="ECO:0000256" key="2">
    <source>
        <dbReference type="SAM" id="Phobius"/>
    </source>
</evidence>
<evidence type="ECO:0000256" key="1">
    <source>
        <dbReference type="ARBA" id="ARBA00006068"/>
    </source>
</evidence>